<name>A0ABU5Q7K7_9BACT</name>
<keyword evidence="4" id="KW-1185">Reference proteome</keyword>
<keyword evidence="2" id="KW-1133">Transmembrane helix</keyword>
<evidence type="ECO:0000313" key="4">
    <source>
        <dbReference type="Proteomes" id="UP001302949"/>
    </source>
</evidence>
<dbReference type="RefSeq" id="WP_323296004.1">
    <property type="nucleotide sequence ID" value="NZ_JAYFUM010000007.1"/>
</dbReference>
<feature type="coiled-coil region" evidence="1">
    <location>
        <begin position="73"/>
        <end position="125"/>
    </location>
</feature>
<keyword evidence="2" id="KW-0812">Transmembrane</keyword>
<reference evidence="3 4" key="1">
    <citation type="submission" date="2023-12" db="EMBL/GenBank/DDBJ databases">
        <title>Novel species of the genus Arcicella isolated from rivers.</title>
        <authorList>
            <person name="Lu H."/>
        </authorList>
    </citation>
    <scope>NUCLEOTIDE SEQUENCE [LARGE SCALE GENOMIC DNA]</scope>
    <source>
        <strain evidence="3 4">KCTC 23307</strain>
    </source>
</reference>
<proteinExistence type="predicted"/>
<comment type="caution">
    <text evidence="3">The sequence shown here is derived from an EMBL/GenBank/DDBJ whole genome shotgun (WGS) entry which is preliminary data.</text>
</comment>
<gene>
    <name evidence="3" type="ORF">VB248_06845</name>
</gene>
<feature type="transmembrane region" description="Helical" evidence="2">
    <location>
        <begin position="12"/>
        <end position="32"/>
    </location>
</feature>
<evidence type="ECO:0008006" key="5">
    <source>
        <dbReference type="Google" id="ProtNLM"/>
    </source>
</evidence>
<accession>A0ABU5Q7K7</accession>
<sequence>MEHNPNRQSENKLKIAVAVLIFLVAALGFLYFRERQHNHANEELSIAQAKDLLQANTKLDSIEIQLNQKIVEIKRLGGSVEELIRAKKQLQKDKLALQKTEDFSMKKYESKIKKYLALLGEKDNELLRLRKENGILTAMNDSLSKEAQALLEDISYAKKALSDSSVNYTVRQKELAERNRELSEKVSLASALRAESINVYAISPKGKESDGGVYKSKKVDKVRILFYLQENQLTTREAKTIYLRIIDPSGATVADMSTGSGNFTFKNKEITYTAKQKIVYDNTHQSVEFVYSRGQAYKEGKHIIELYSEGFKIGEGSFEVK</sequence>
<organism evidence="3 4">
    <name type="scientific">Arcicella rigui</name>
    <dbReference type="NCBI Taxonomy" id="797020"/>
    <lineage>
        <taxon>Bacteria</taxon>
        <taxon>Pseudomonadati</taxon>
        <taxon>Bacteroidota</taxon>
        <taxon>Cytophagia</taxon>
        <taxon>Cytophagales</taxon>
        <taxon>Flectobacillaceae</taxon>
        <taxon>Arcicella</taxon>
    </lineage>
</organism>
<evidence type="ECO:0000313" key="3">
    <source>
        <dbReference type="EMBL" id="MEA5138841.1"/>
    </source>
</evidence>
<keyword evidence="1" id="KW-0175">Coiled coil</keyword>
<protein>
    <recommendedName>
        <fullName evidence="5">Chromosome segregation protein SMC</fullName>
    </recommendedName>
</protein>
<evidence type="ECO:0000256" key="2">
    <source>
        <dbReference type="SAM" id="Phobius"/>
    </source>
</evidence>
<dbReference type="EMBL" id="JAYFUM010000007">
    <property type="protein sequence ID" value="MEA5138841.1"/>
    <property type="molecule type" value="Genomic_DNA"/>
</dbReference>
<evidence type="ECO:0000256" key="1">
    <source>
        <dbReference type="SAM" id="Coils"/>
    </source>
</evidence>
<dbReference type="Proteomes" id="UP001302949">
    <property type="component" value="Unassembled WGS sequence"/>
</dbReference>
<keyword evidence="2" id="KW-0472">Membrane</keyword>